<dbReference type="CDD" id="cd00009">
    <property type="entry name" value="AAA"/>
    <property type="match status" value="1"/>
</dbReference>
<dbReference type="AlphaFoldDB" id="A0A087BP26"/>
<gene>
    <name evidence="3" type="ORF">BLSS_0609</name>
</gene>
<feature type="domain" description="DUF4143" evidence="2">
    <location>
        <begin position="225"/>
        <end position="388"/>
    </location>
</feature>
<evidence type="ECO:0000259" key="2">
    <source>
        <dbReference type="Pfam" id="PF13635"/>
    </source>
</evidence>
<sequence>MKLQRKALKTLKQWKTTPDHKPLLIRGARQTGKTWLVNEFANGQYDNIVSVDFMQRPSLSGIFEQDLDPQRIIRQLELAANQRILPGRTLLFFDEIQESPLALTSLKYFTEQAPDYDIIATGSYMGISKHGKTSFPVGKVTMMNLHPLSFTEYLDSIGQDMIADTIREGRFEDIPQALEPQMNDLLKTYMWVGGMPAALSAHLDNGIPQDVRTVQQDILNAYDLDFSKHAAYTLGERIRLVWNTLPSQLAKENRKFVYGVVRQGARAREYEEALTWLTDYGIITKVPRLDALHIPLPGYESLNTFKIYLEDTGILGALSGLDVNTLVNKSKLFSEFKGAFVEQYVCQQLVAQGIRPRYWANPNPQGNAEIDFVMEQGDEVFPIEVKSSSNIRARSLSYVCNRYGLHGIRIGEIGYRKQSWLTNIPLWCVDGLGEYLKRQIEKSRENPATI</sequence>
<accession>A0A087BP26</accession>
<dbReference type="InterPro" id="IPR027417">
    <property type="entry name" value="P-loop_NTPase"/>
</dbReference>
<reference evidence="3 4" key="1">
    <citation type="submission" date="2014-03" db="EMBL/GenBank/DDBJ databases">
        <title>Genomics of Bifidobacteria.</title>
        <authorList>
            <person name="Ventura M."/>
            <person name="Milani C."/>
            <person name="Lugli G.A."/>
        </authorList>
    </citation>
    <scope>NUCLEOTIDE SEQUENCE [LARGE SCALE GENOMIC DNA]</scope>
    <source>
        <strain evidence="3 4">LMG 21814</strain>
    </source>
</reference>
<feature type="domain" description="AAA" evidence="1">
    <location>
        <begin position="20"/>
        <end position="154"/>
    </location>
</feature>
<dbReference type="RefSeq" id="WP_032683214.1">
    <property type="nucleotide sequence ID" value="NZ_JGZA01000004.1"/>
</dbReference>
<dbReference type="PANTHER" id="PTHR33295:SF7">
    <property type="entry name" value="ATPASE"/>
    <property type="match status" value="1"/>
</dbReference>
<dbReference type="InterPro" id="IPR011335">
    <property type="entry name" value="Restrct_endonuc-II-like"/>
</dbReference>
<dbReference type="EMBL" id="JGZA01000004">
    <property type="protein sequence ID" value="KFI72776.1"/>
    <property type="molecule type" value="Genomic_DNA"/>
</dbReference>
<dbReference type="InterPro" id="IPR025420">
    <property type="entry name" value="DUF4143"/>
</dbReference>
<evidence type="ECO:0000313" key="3">
    <source>
        <dbReference type="EMBL" id="KFI72776.1"/>
    </source>
</evidence>
<dbReference type="Proteomes" id="UP000029024">
    <property type="component" value="Unassembled WGS sequence"/>
</dbReference>
<name>A0A087BP26_BIFLN</name>
<protein>
    <submittedName>
        <fullName evidence="3">AAA domain protein</fullName>
    </submittedName>
</protein>
<dbReference type="InterPro" id="IPR041682">
    <property type="entry name" value="AAA_14"/>
</dbReference>
<evidence type="ECO:0000313" key="4">
    <source>
        <dbReference type="Proteomes" id="UP000029024"/>
    </source>
</evidence>
<dbReference type="Pfam" id="PF13635">
    <property type="entry name" value="DUF4143"/>
    <property type="match status" value="1"/>
</dbReference>
<dbReference type="SUPFAM" id="SSF52540">
    <property type="entry name" value="P-loop containing nucleoside triphosphate hydrolases"/>
    <property type="match status" value="1"/>
</dbReference>
<comment type="caution">
    <text evidence="3">The sequence shown here is derived from an EMBL/GenBank/DDBJ whole genome shotgun (WGS) entry which is preliminary data.</text>
</comment>
<dbReference type="Pfam" id="PF13173">
    <property type="entry name" value="AAA_14"/>
    <property type="match status" value="1"/>
</dbReference>
<dbReference type="PANTHER" id="PTHR33295">
    <property type="entry name" value="ATPASE"/>
    <property type="match status" value="1"/>
</dbReference>
<dbReference type="SUPFAM" id="SSF52980">
    <property type="entry name" value="Restriction endonuclease-like"/>
    <property type="match status" value="1"/>
</dbReference>
<organism evidence="3 4">
    <name type="scientific">Bifidobacterium longum subsp. suis</name>
    <dbReference type="NCBI Taxonomy" id="1695"/>
    <lineage>
        <taxon>Bacteria</taxon>
        <taxon>Bacillati</taxon>
        <taxon>Actinomycetota</taxon>
        <taxon>Actinomycetes</taxon>
        <taxon>Bifidobacteriales</taxon>
        <taxon>Bifidobacteriaceae</taxon>
        <taxon>Bifidobacterium</taxon>
    </lineage>
</organism>
<proteinExistence type="predicted"/>
<evidence type="ECO:0000259" key="1">
    <source>
        <dbReference type="Pfam" id="PF13173"/>
    </source>
</evidence>